<evidence type="ECO:0000256" key="1">
    <source>
        <dbReference type="ARBA" id="ARBA00007352"/>
    </source>
</evidence>
<gene>
    <name evidence="10" type="primary">apbC</name>
    <name evidence="10" type="ORF">WG929_12900</name>
</gene>
<comment type="caution">
    <text evidence="10">The sequence shown here is derived from an EMBL/GenBank/DDBJ whole genome shotgun (WGS) entry which is preliminary data.</text>
</comment>
<dbReference type="PANTHER" id="PTHR42961:SF2">
    <property type="entry name" value="IRON-SULFUR PROTEIN NUBPL"/>
    <property type="match status" value="1"/>
</dbReference>
<comment type="function">
    <text evidence="8">Binds and transfers iron-sulfur (Fe-S) clusters to target apoproteins. Can hydrolyze ATP.</text>
</comment>
<feature type="binding site" evidence="8">
    <location>
        <begin position="112"/>
        <end position="119"/>
    </location>
    <ligand>
        <name>ATP</name>
        <dbReference type="ChEBI" id="CHEBI:30616"/>
    </ligand>
</feature>
<evidence type="ECO:0000256" key="5">
    <source>
        <dbReference type="ARBA" id="ARBA00022840"/>
    </source>
</evidence>
<dbReference type="InterPro" id="IPR033756">
    <property type="entry name" value="YlxH/NBP35"/>
</dbReference>
<keyword evidence="4 8" id="KW-0547">Nucleotide-binding</keyword>
<dbReference type="InterPro" id="IPR019591">
    <property type="entry name" value="Mrp/NBP35_ATP-bd"/>
</dbReference>
<keyword evidence="6 8" id="KW-0408">Iron</keyword>
<name>A0ABW8NKB8_9GAMM</name>
<evidence type="ECO:0000256" key="2">
    <source>
        <dbReference type="ARBA" id="ARBA00008205"/>
    </source>
</evidence>
<dbReference type="Pfam" id="PF10609">
    <property type="entry name" value="ParA"/>
    <property type="match status" value="1"/>
</dbReference>
<sequence>MSQLPQAQIEQTQVEQALASYIDPYLEMDLVSAGALQAVTIDGGKISVTLELDYPSEFLNGGVAQLLTTALENIAGCDEANVTLGWHVDAHKSHDGGESLAAVKNIVAISSGKGGVGKSTTAVNLAVALAKDGANVGLLDADIYGPSQGIMLGVAAGTRPETIDNKWFVPVEAHGIKTMSMAYLVTEQTPMVWRGPMVAGALTQILTQTQWGELDYLLIDMPPGTGDIQLTLSQKYPVSGSVIVTTPQDVALADAKKGVEMFRKVGIPVLGMIENMSMHICSNCGHAEPIFGAHGADRLAETYHTKVLGSLPLATYIREQSDAGVPVVAADDSSEVAMMYRHAARRLAVALARGGEAAETMPEIEVSDD</sequence>
<accession>A0ABW8NKB8</accession>
<dbReference type="InterPro" id="IPR000808">
    <property type="entry name" value="Mrp-like_CS"/>
</dbReference>
<dbReference type="Pfam" id="PF01883">
    <property type="entry name" value="FeS_assembly_P"/>
    <property type="match status" value="1"/>
</dbReference>
<evidence type="ECO:0000256" key="4">
    <source>
        <dbReference type="ARBA" id="ARBA00022741"/>
    </source>
</evidence>
<evidence type="ECO:0000256" key="6">
    <source>
        <dbReference type="ARBA" id="ARBA00023004"/>
    </source>
</evidence>
<reference evidence="10 11" key="1">
    <citation type="submission" date="2024-03" db="EMBL/GenBank/DDBJ databases">
        <title>High-quality draft genome sequence of Oceanobacter sp. wDCs-4.</title>
        <authorList>
            <person name="Dong C."/>
        </authorList>
    </citation>
    <scope>NUCLEOTIDE SEQUENCE [LARGE SCALE GENOMIC DNA]</scope>
    <source>
        <strain evidence="11">wDCs-4</strain>
    </source>
</reference>
<evidence type="ECO:0000256" key="3">
    <source>
        <dbReference type="ARBA" id="ARBA00022723"/>
    </source>
</evidence>
<dbReference type="InterPro" id="IPR027417">
    <property type="entry name" value="P-loop_NTPase"/>
</dbReference>
<dbReference type="NCBIfam" id="NF008669">
    <property type="entry name" value="PRK11670.1"/>
    <property type="match status" value="1"/>
</dbReference>
<evidence type="ECO:0000313" key="10">
    <source>
        <dbReference type="EMBL" id="MFK4753306.1"/>
    </source>
</evidence>
<keyword evidence="7 8" id="KW-0411">Iron-sulfur</keyword>
<dbReference type="PROSITE" id="PS01215">
    <property type="entry name" value="MRP"/>
    <property type="match status" value="1"/>
</dbReference>
<dbReference type="PANTHER" id="PTHR42961">
    <property type="entry name" value="IRON-SULFUR PROTEIN NUBPL"/>
    <property type="match status" value="1"/>
</dbReference>
<evidence type="ECO:0000259" key="9">
    <source>
        <dbReference type="Pfam" id="PF01883"/>
    </source>
</evidence>
<keyword evidence="3 8" id="KW-0479">Metal-binding</keyword>
<comment type="similarity">
    <text evidence="1">In the N-terminal section; belongs to the MIP18 family.</text>
</comment>
<dbReference type="HAMAP" id="MF_02040">
    <property type="entry name" value="Mrp_NBP35"/>
    <property type="match status" value="1"/>
</dbReference>
<dbReference type="RefSeq" id="WP_416206359.1">
    <property type="nucleotide sequence ID" value="NZ_JBBKTX010000015.1"/>
</dbReference>
<keyword evidence="5 8" id="KW-0067">ATP-binding</keyword>
<dbReference type="Gene3D" id="3.30.300.130">
    <property type="entry name" value="Fe-S cluster assembly (FSCA)"/>
    <property type="match status" value="1"/>
</dbReference>
<dbReference type="CDD" id="cd02037">
    <property type="entry name" value="Mrp_NBP35"/>
    <property type="match status" value="1"/>
</dbReference>
<dbReference type="InterPro" id="IPR034904">
    <property type="entry name" value="FSCA_dom_sf"/>
</dbReference>
<dbReference type="InterPro" id="IPR002744">
    <property type="entry name" value="MIP18-like"/>
</dbReference>
<dbReference type="Gene3D" id="3.40.50.300">
    <property type="entry name" value="P-loop containing nucleotide triphosphate hydrolases"/>
    <property type="match status" value="1"/>
</dbReference>
<comment type="subunit">
    <text evidence="8">Homodimer.</text>
</comment>
<evidence type="ECO:0000256" key="8">
    <source>
        <dbReference type="HAMAP-Rule" id="MF_02040"/>
    </source>
</evidence>
<organism evidence="10 11">
    <name type="scientific">Oceanobacter antarcticus</name>
    <dbReference type="NCBI Taxonomy" id="3133425"/>
    <lineage>
        <taxon>Bacteria</taxon>
        <taxon>Pseudomonadati</taxon>
        <taxon>Pseudomonadota</taxon>
        <taxon>Gammaproteobacteria</taxon>
        <taxon>Oceanospirillales</taxon>
        <taxon>Oceanospirillaceae</taxon>
        <taxon>Oceanobacter</taxon>
    </lineage>
</organism>
<evidence type="ECO:0000313" key="11">
    <source>
        <dbReference type="Proteomes" id="UP001620597"/>
    </source>
</evidence>
<dbReference type="SUPFAM" id="SSF117916">
    <property type="entry name" value="Fe-S cluster assembly (FSCA) domain-like"/>
    <property type="match status" value="1"/>
</dbReference>
<feature type="domain" description="MIP18 family-like" evidence="9">
    <location>
        <begin position="12"/>
        <end position="83"/>
    </location>
</feature>
<dbReference type="Proteomes" id="UP001620597">
    <property type="component" value="Unassembled WGS sequence"/>
</dbReference>
<dbReference type="InterPro" id="IPR044304">
    <property type="entry name" value="NUBPL-like"/>
</dbReference>
<protein>
    <recommendedName>
        <fullName evidence="8">Iron-sulfur cluster carrier protein</fullName>
    </recommendedName>
</protein>
<dbReference type="SUPFAM" id="SSF52540">
    <property type="entry name" value="P-loop containing nucleoside triphosphate hydrolases"/>
    <property type="match status" value="1"/>
</dbReference>
<proteinExistence type="inferred from homology"/>
<keyword evidence="11" id="KW-1185">Reference proteome</keyword>
<comment type="similarity">
    <text evidence="8">Belongs to the Mrp/NBP35 ATP-binding proteins family.</text>
</comment>
<evidence type="ECO:0000256" key="7">
    <source>
        <dbReference type="ARBA" id="ARBA00023014"/>
    </source>
</evidence>
<keyword evidence="8" id="KW-0378">Hydrolase</keyword>
<dbReference type="EMBL" id="JBBKTX010000015">
    <property type="protein sequence ID" value="MFK4753306.1"/>
    <property type="molecule type" value="Genomic_DNA"/>
</dbReference>
<comment type="similarity">
    <text evidence="2">In the C-terminal section; belongs to the Mrp/NBP35 ATP-binding proteins family.</text>
</comment>